<dbReference type="Gene3D" id="4.10.830.10">
    <property type="entry name" value="30s Ribosomal Protein S14, Chain N"/>
    <property type="match status" value="1"/>
</dbReference>
<evidence type="ECO:0000256" key="9">
    <source>
        <dbReference type="ARBA" id="ARBA00023274"/>
    </source>
</evidence>
<protein>
    <recommendedName>
        <fullName evidence="10">Small ribosomal subunit protein uS14</fullName>
    </recommendedName>
    <alternativeName>
        <fullName evidence="11">40S ribosomal protein S29</fullName>
    </alternativeName>
</protein>
<evidence type="ECO:0000256" key="11">
    <source>
        <dbReference type="ARBA" id="ARBA00035455"/>
    </source>
</evidence>
<evidence type="ECO:0000256" key="7">
    <source>
        <dbReference type="ARBA" id="ARBA00022884"/>
    </source>
</evidence>
<comment type="similarity">
    <text evidence="2">Belongs to the universal ribosomal protein uS14 family.</text>
</comment>
<evidence type="ECO:0000256" key="10">
    <source>
        <dbReference type="ARBA" id="ARBA00035167"/>
    </source>
</evidence>
<keyword evidence="15" id="KW-1185">Reference proteome</keyword>
<keyword evidence="6" id="KW-0862">Zinc</keyword>
<proteinExistence type="inferred from homology"/>
<evidence type="ECO:0000256" key="12">
    <source>
        <dbReference type="ARBA" id="ARBA00045746"/>
    </source>
</evidence>
<feature type="compositionally biased region" description="Basic and acidic residues" evidence="13">
    <location>
        <begin position="216"/>
        <end position="234"/>
    </location>
</feature>
<dbReference type="Proteomes" id="UP001460270">
    <property type="component" value="Unassembled WGS sequence"/>
</dbReference>
<evidence type="ECO:0000256" key="4">
    <source>
        <dbReference type="ARBA" id="ARBA00022723"/>
    </source>
</evidence>
<evidence type="ECO:0000256" key="6">
    <source>
        <dbReference type="ARBA" id="ARBA00022833"/>
    </source>
</evidence>
<evidence type="ECO:0000256" key="8">
    <source>
        <dbReference type="ARBA" id="ARBA00022980"/>
    </source>
</evidence>
<evidence type="ECO:0000256" key="2">
    <source>
        <dbReference type="ARBA" id="ARBA00009083"/>
    </source>
</evidence>
<dbReference type="GO" id="GO:0022627">
    <property type="term" value="C:cytosolic small ribosomal subunit"/>
    <property type="evidence" value="ECO:0007669"/>
    <property type="project" value="TreeGrafter"/>
</dbReference>
<keyword evidence="5" id="KW-0699">rRNA-binding</keyword>
<dbReference type="FunFam" id="4.10.830.10:FF:000002">
    <property type="entry name" value="40S ribosomal protein S29"/>
    <property type="match status" value="1"/>
</dbReference>
<name>A0AAW0NSG1_9GOBI</name>
<evidence type="ECO:0000313" key="14">
    <source>
        <dbReference type="EMBL" id="KAK7907262.1"/>
    </source>
</evidence>
<dbReference type="GO" id="GO:0008270">
    <property type="term" value="F:zinc ion binding"/>
    <property type="evidence" value="ECO:0007669"/>
    <property type="project" value="InterPro"/>
</dbReference>
<dbReference type="GO" id="GO:0002181">
    <property type="term" value="P:cytoplasmic translation"/>
    <property type="evidence" value="ECO:0007669"/>
    <property type="project" value="TreeGrafter"/>
</dbReference>
<feature type="compositionally biased region" description="Basic and acidic residues" evidence="13">
    <location>
        <begin position="141"/>
        <end position="182"/>
    </location>
</feature>
<dbReference type="GO" id="GO:0019843">
    <property type="term" value="F:rRNA binding"/>
    <property type="evidence" value="ECO:0007669"/>
    <property type="project" value="UniProtKB-KW"/>
</dbReference>
<evidence type="ECO:0000256" key="1">
    <source>
        <dbReference type="ARBA" id="ARBA00001947"/>
    </source>
</evidence>
<accession>A0AAW0NSG1</accession>
<comment type="cofactor">
    <cofactor evidence="1">
        <name>Zn(2+)</name>
        <dbReference type="ChEBI" id="CHEBI:29105"/>
    </cofactor>
</comment>
<dbReference type="EMBL" id="JBBPFD010000011">
    <property type="protein sequence ID" value="KAK7907262.1"/>
    <property type="molecule type" value="Genomic_DNA"/>
</dbReference>
<reference evidence="15" key="1">
    <citation type="submission" date="2024-04" db="EMBL/GenBank/DDBJ databases">
        <title>Salinicola lusitanus LLJ914,a marine bacterium isolated from the Okinawa Trough.</title>
        <authorList>
            <person name="Li J."/>
        </authorList>
    </citation>
    <scope>NUCLEOTIDE SEQUENCE [LARGE SCALE GENOMIC DNA]</scope>
</reference>
<dbReference type="AlphaFoldDB" id="A0AAW0NSG1"/>
<feature type="region of interest" description="Disordered" evidence="13">
    <location>
        <begin position="141"/>
        <end position="263"/>
    </location>
</feature>
<dbReference type="InterPro" id="IPR001209">
    <property type="entry name" value="Ribosomal_uS14"/>
</dbReference>
<comment type="function">
    <text evidence="12">Component of the small ribosomal subunit. The ribosome is a large ribonucleoprotein complex responsible for the synthesis of proteins in the cell.</text>
</comment>
<dbReference type="PANTHER" id="PTHR12010">
    <property type="entry name" value="40S RIBOSOMAL PROTEIN S29"/>
    <property type="match status" value="1"/>
</dbReference>
<organism evidence="14 15">
    <name type="scientific">Mugilogobius chulae</name>
    <name type="common">yellowstripe goby</name>
    <dbReference type="NCBI Taxonomy" id="88201"/>
    <lineage>
        <taxon>Eukaryota</taxon>
        <taxon>Metazoa</taxon>
        <taxon>Chordata</taxon>
        <taxon>Craniata</taxon>
        <taxon>Vertebrata</taxon>
        <taxon>Euteleostomi</taxon>
        <taxon>Actinopterygii</taxon>
        <taxon>Neopterygii</taxon>
        <taxon>Teleostei</taxon>
        <taxon>Neoteleostei</taxon>
        <taxon>Acanthomorphata</taxon>
        <taxon>Gobiaria</taxon>
        <taxon>Gobiiformes</taxon>
        <taxon>Gobioidei</taxon>
        <taxon>Gobiidae</taxon>
        <taxon>Gobionellinae</taxon>
        <taxon>Mugilogobius</taxon>
    </lineage>
</organism>
<comment type="caution">
    <text evidence="14">The sequence shown here is derived from an EMBL/GenBank/DDBJ whole genome shotgun (WGS) entry which is preliminary data.</text>
</comment>
<evidence type="ECO:0000256" key="13">
    <source>
        <dbReference type="SAM" id="MobiDB-lite"/>
    </source>
</evidence>
<gene>
    <name evidence="14" type="ORF">WMY93_015874</name>
</gene>
<evidence type="ECO:0000313" key="15">
    <source>
        <dbReference type="Proteomes" id="UP001460270"/>
    </source>
</evidence>
<dbReference type="PANTHER" id="PTHR12010:SF2">
    <property type="entry name" value="40S RIBOSOMAL PROTEIN S29"/>
    <property type="match status" value="1"/>
</dbReference>
<evidence type="ECO:0000256" key="5">
    <source>
        <dbReference type="ARBA" id="ARBA00022730"/>
    </source>
</evidence>
<dbReference type="GO" id="GO:0003735">
    <property type="term" value="F:structural constituent of ribosome"/>
    <property type="evidence" value="ECO:0007669"/>
    <property type="project" value="InterPro"/>
</dbReference>
<dbReference type="InterPro" id="IPR023676">
    <property type="entry name" value="Ribosomal_uS14_arc"/>
</dbReference>
<keyword evidence="4" id="KW-0479">Metal-binding</keyword>
<dbReference type="Pfam" id="PF00253">
    <property type="entry name" value="Ribosomal_S14"/>
    <property type="match status" value="1"/>
</dbReference>
<dbReference type="HAMAP" id="MF_01364_A">
    <property type="entry name" value="Ribosomal_uS14_2_A"/>
    <property type="match status" value="1"/>
</dbReference>
<keyword evidence="9" id="KW-0687">Ribonucleoprotein</keyword>
<keyword evidence="7" id="KW-0694">RNA-binding</keyword>
<feature type="compositionally biased region" description="Polar residues" evidence="13">
    <location>
        <begin position="246"/>
        <end position="255"/>
    </location>
</feature>
<dbReference type="PROSITE" id="PS00527">
    <property type="entry name" value="RIBOSOMAL_S14"/>
    <property type="match status" value="1"/>
</dbReference>
<sequence>MEGQSVPELRASYRERSVPSCFKSRLRHHKLELTLGPQSARRCVNLDEVRDKLRPCVTLNCACASSALPFRRTTGADNMGHQQLYWSHPRKFGQGSRSCRVCSNRHGLIRKYGLNMCRQCFRQYAKDIGFVKAMAPVAWREEGEQKRQTIHTGEEREPETQARREKDWGYTEHGTNEEEPATKPRHSAGHETGPPRAIREHHEATYTPGQRKLCLRRAEPHLERTEDRAPDRRRGNQRTGGRGGSQELSTVTLYNSRGRGNPALSCRLKKCDRENSPSDSALRDQLLLGLRDGPLAQALKVHARRNPDQDFAALAKKPFCWTLNMAHQHPR</sequence>
<dbReference type="NCBIfam" id="NF004424">
    <property type="entry name" value="PRK05766.1"/>
    <property type="match status" value="1"/>
</dbReference>
<dbReference type="InterPro" id="IPR018271">
    <property type="entry name" value="Ribosomal_uS14_CS"/>
</dbReference>
<dbReference type="InterPro" id="IPR039744">
    <property type="entry name" value="RIbosomal_uS14_euk_arc"/>
</dbReference>
<keyword evidence="8" id="KW-0689">Ribosomal protein</keyword>
<comment type="subunit">
    <text evidence="3">Component of the 40S small ribosomal subunit.</text>
</comment>
<dbReference type="InterPro" id="IPR043140">
    <property type="entry name" value="Ribosomal_uS14_sf"/>
</dbReference>
<evidence type="ECO:0000256" key="3">
    <source>
        <dbReference type="ARBA" id="ARBA00011542"/>
    </source>
</evidence>